<reference evidence="1 2" key="1">
    <citation type="journal article" date="2015" name="Microbiology (Mosc.)">
        <title>Genomics of the Weissella cibaria species with an examination of its metabolic traits.</title>
        <authorList>
            <person name="Lynch K.M."/>
            <person name="Lucid A."/>
            <person name="Arendt E.K."/>
            <person name="Sleator R.D."/>
            <person name="Lucey B."/>
            <person name="Coffey A."/>
        </authorList>
    </citation>
    <scope>NUCLEOTIDE SEQUENCE [LARGE SCALE GENOMIC DNA]</scope>
    <source>
        <strain evidence="1 2">MG1</strain>
    </source>
</reference>
<dbReference type="EMBL" id="JWHU01000010">
    <property type="protein sequence ID" value="KIU21319.1"/>
    <property type="molecule type" value="Genomic_DNA"/>
</dbReference>
<proteinExistence type="predicted"/>
<dbReference type="PATRIC" id="fig|137591.25.peg.749"/>
<gene>
    <name evidence="1" type="ORF">QX99_00779</name>
</gene>
<name>A0A0D1K8I1_9LACO</name>
<comment type="caution">
    <text evidence="1">The sequence shown here is derived from an EMBL/GenBank/DDBJ whole genome shotgun (WGS) entry which is preliminary data.</text>
</comment>
<dbReference type="AlphaFoldDB" id="A0A0D1K8I1"/>
<keyword evidence="2" id="KW-1185">Reference proteome</keyword>
<organism evidence="1 2">
    <name type="scientific">Weissella cibaria</name>
    <dbReference type="NCBI Taxonomy" id="137591"/>
    <lineage>
        <taxon>Bacteria</taxon>
        <taxon>Bacillati</taxon>
        <taxon>Bacillota</taxon>
        <taxon>Bacilli</taxon>
        <taxon>Lactobacillales</taxon>
        <taxon>Lactobacillaceae</taxon>
        <taxon>Weissella</taxon>
    </lineage>
</organism>
<evidence type="ECO:0000313" key="1">
    <source>
        <dbReference type="EMBL" id="KIU21319.1"/>
    </source>
</evidence>
<dbReference type="Proteomes" id="UP000032287">
    <property type="component" value="Unassembled WGS sequence"/>
</dbReference>
<evidence type="ECO:0000313" key="2">
    <source>
        <dbReference type="Proteomes" id="UP000032287"/>
    </source>
</evidence>
<accession>A0A0D1K8I1</accession>
<sequence>MVVTCENCGSEFNTNDLNLVLAREDDNNEFPYWTCPDCEYNNFVYDLDDN</sequence>
<protein>
    <submittedName>
        <fullName evidence="1">Uncharacterized protein</fullName>
    </submittedName>
</protein>